<dbReference type="KEGG" id="hch:HCH_04201"/>
<gene>
    <name evidence="2" type="ordered locus">HCH_04201</name>
</gene>
<dbReference type="InterPro" id="IPR029021">
    <property type="entry name" value="Prot-tyrosine_phosphatase-like"/>
</dbReference>
<evidence type="ECO:0000259" key="1">
    <source>
        <dbReference type="Pfam" id="PF04273"/>
    </source>
</evidence>
<dbReference type="OrthoDB" id="9802771at2"/>
<feature type="domain" description="Beta-lactamase hydrolase-like protein phosphatase-like" evidence="1">
    <location>
        <begin position="6"/>
        <end position="104"/>
    </location>
</feature>
<evidence type="ECO:0000313" key="2">
    <source>
        <dbReference type="EMBL" id="ABC30907.1"/>
    </source>
</evidence>
<keyword evidence="3" id="KW-1185">Reference proteome</keyword>
<dbReference type="STRING" id="349521.HCH_04201"/>
<dbReference type="Pfam" id="PF04273">
    <property type="entry name" value="BLH_phosphatase"/>
    <property type="match status" value="1"/>
</dbReference>
<organism evidence="2 3">
    <name type="scientific">Hahella chejuensis (strain KCTC 2396)</name>
    <dbReference type="NCBI Taxonomy" id="349521"/>
    <lineage>
        <taxon>Bacteria</taxon>
        <taxon>Pseudomonadati</taxon>
        <taxon>Pseudomonadota</taxon>
        <taxon>Gammaproteobacteria</taxon>
        <taxon>Oceanospirillales</taxon>
        <taxon>Hahellaceae</taxon>
        <taxon>Hahella</taxon>
    </lineage>
</organism>
<dbReference type="RefSeq" id="WP_011397974.1">
    <property type="nucleotide sequence ID" value="NC_007645.1"/>
</dbReference>
<dbReference type="Proteomes" id="UP000000238">
    <property type="component" value="Chromosome"/>
</dbReference>
<dbReference type="GO" id="GO:0016787">
    <property type="term" value="F:hydrolase activity"/>
    <property type="evidence" value="ECO:0007669"/>
    <property type="project" value="InterPro"/>
</dbReference>
<sequence length="108" mass="11926">MSITRLAIDFYVTSSLSSNELEAAAQLGVRSIVNNEPDQEAESESLRRGADALGLSYHSVPSHKNADEQTQISSFIDVMEHCEKPVLAFCRSVSNGISLWVMSETRHK</sequence>
<name>Q2SEL7_HAHCH</name>
<dbReference type="AlphaFoldDB" id="Q2SEL7"/>
<dbReference type="eggNOG" id="COG3453">
    <property type="taxonomic scope" value="Bacteria"/>
</dbReference>
<evidence type="ECO:0000313" key="3">
    <source>
        <dbReference type="Proteomes" id="UP000000238"/>
    </source>
</evidence>
<protein>
    <submittedName>
        <fullName evidence="2">Uncharacterized protein conserved in bacteria</fullName>
    </submittedName>
</protein>
<dbReference type="Gene3D" id="3.90.190.10">
    <property type="entry name" value="Protein tyrosine phosphatase superfamily"/>
    <property type="match status" value="1"/>
</dbReference>
<dbReference type="SUPFAM" id="SSF52799">
    <property type="entry name" value="(Phosphotyrosine protein) phosphatases II"/>
    <property type="match status" value="1"/>
</dbReference>
<dbReference type="InterPro" id="IPR005939">
    <property type="entry name" value="BLH_phosphatase-like"/>
</dbReference>
<reference evidence="2 3" key="1">
    <citation type="journal article" date="2005" name="Nucleic Acids Res.">
        <title>Genomic blueprint of Hahella chejuensis, a marine microbe producing an algicidal agent.</title>
        <authorList>
            <person name="Jeong H."/>
            <person name="Yim J.H."/>
            <person name="Lee C."/>
            <person name="Choi S.-H."/>
            <person name="Park Y.K."/>
            <person name="Yoon S.H."/>
            <person name="Hur C.-G."/>
            <person name="Kang H.-Y."/>
            <person name="Kim D."/>
            <person name="Lee H.H."/>
            <person name="Park K.H."/>
            <person name="Park S.-H."/>
            <person name="Park H.-S."/>
            <person name="Lee H.K."/>
            <person name="Oh T.K."/>
            <person name="Kim J.F."/>
        </authorList>
    </citation>
    <scope>NUCLEOTIDE SEQUENCE [LARGE SCALE GENOMIC DNA]</scope>
    <source>
        <strain evidence="2 3">KCTC 2396</strain>
    </source>
</reference>
<accession>Q2SEL7</accession>
<proteinExistence type="predicted"/>
<dbReference type="HOGENOM" id="CLU_105726_3_1_6"/>
<dbReference type="EMBL" id="CP000155">
    <property type="protein sequence ID" value="ABC30907.1"/>
    <property type="molecule type" value="Genomic_DNA"/>
</dbReference>